<evidence type="ECO:0000313" key="10">
    <source>
        <dbReference type="RefSeq" id="XP_022314529.1"/>
    </source>
</evidence>
<dbReference type="KEGG" id="cvn:111136711"/>
<dbReference type="RefSeq" id="XP_022314529.1">
    <property type="nucleotide sequence ID" value="XM_022458821.1"/>
</dbReference>
<proteinExistence type="predicted"/>
<dbReference type="RefSeq" id="XP_022317538.1">
    <property type="nucleotide sequence ID" value="XM_022461830.1"/>
</dbReference>
<accession>A0A8B8CNW4</accession>
<reference evidence="9 10" key="1">
    <citation type="submission" date="2025-04" db="UniProtKB">
        <authorList>
            <consortium name="RefSeq"/>
        </authorList>
    </citation>
    <scope>IDENTIFICATION</scope>
    <source>
        <tissue evidence="9 10">Whole sample</tissue>
    </source>
</reference>
<dbReference type="SUPFAM" id="SSF52980">
    <property type="entry name" value="Restriction endonuclease-like"/>
    <property type="match status" value="1"/>
</dbReference>
<dbReference type="RefSeq" id="XP_022336607.1">
    <property type="nucleotide sequence ID" value="XM_022480899.1"/>
</dbReference>
<dbReference type="KEGG" id="cvn:111114465"/>
<feature type="domain" description="SWIM-type" evidence="7">
    <location>
        <begin position="132"/>
        <end position="168"/>
    </location>
</feature>
<dbReference type="InterPro" id="IPR013083">
    <property type="entry name" value="Znf_RING/FYVE/PHD"/>
</dbReference>
<protein>
    <submittedName>
        <fullName evidence="9">Uncharacterized protein LOC111114465</fullName>
    </submittedName>
    <submittedName>
        <fullName evidence="10">Uncharacterized protein LOC111119025</fullName>
    </submittedName>
    <submittedName>
        <fullName evidence="11">Uncharacterized protein LOC111120837</fullName>
    </submittedName>
    <submittedName>
        <fullName evidence="12">Uncharacterized protein LOC111132940</fullName>
    </submittedName>
    <submittedName>
        <fullName evidence="13">Uncharacterized protein LOC111136711</fullName>
    </submittedName>
</protein>
<dbReference type="SUPFAM" id="SSF57903">
    <property type="entry name" value="FYVE/PHD zinc finger"/>
    <property type="match status" value="1"/>
</dbReference>
<dbReference type="RefSeq" id="XP_022343493.1">
    <property type="nucleotide sequence ID" value="XM_022487785.1"/>
</dbReference>
<dbReference type="GO" id="GO:0008270">
    <property type="term" value="F:zinc ion binding"/>
    <property type="evidence" value="ECO:0007669"/>
    <property type="project" value="UniProtKB-KW"/>
</dbReference>
<keyword evidence="2 4" id="KW-0863">Zinc-finger</keyword>
<dbReference type="GeneID" id="111120837"/>
<evidence type="ECO:0000313" key="8">
    <source>
        <dbReference type="Proteomes" id="UP000694844"/>
    </source>
</evidence>
<dbReference type="PANTHER" id="PTHR47526">
    <property type="entry name" value="ATP-DEPENDENT DNA HELICASE"/>
    <property type="match status" value="1"/>
</dbReference>
<sequence length="617" mass="70655">MSTKDKRENSRISDPKAKVRYRDTLETITRARYMEKLRPIDDKDPYEMEKSEWTTDMMNWPEVTYPDIVNYLVYTQSAYTLAELKAYKSLQAYNYFVSGFVQDIGQVCINGKSVFLGKVKHSQRMTDPCLRPWLIVENDGSISSAHCTCMAGIGEVCSHVGALLFAIEASVKIRNTKTVTEEKAYWMLPNAVNKVEYKRVQDIDFTSAKTKKRKLDQAIAEDSPMNSGPRQRKLPTAQEPTEDELKNFFTDLSTAGTKPVVLSLVPQFAQSYKPQALDKKYPTVLSELYNEDCSSLQRDVLLKHCEDAFSKIFVTAEEAVNCEVATREQANCKQWFHFRTGRITASLVKRVCRTSTENPSKSLIKDICYPIGKKFSSKATEWGCEHEKKARCQYATKMSKTHTNFEVKDVGFVISTKHPYIGASPDGIGSCDCCGEFLIEIKCPYCKRDSEISDSIDCLQTVNNNLELRRTHQYYYQVQCQLLVTMKEFCDFVVWTNEDMLIERVVRDTTLCEEITRKCEEFFKAAILPELIGKLYSRPFQEQVLTPTSPGSNTGQDKRREVICVCQKEYDEDSDNVIGCDNENCPFVWLHFKCAGIERVPKGKWLCKHCKTKKKSA</sequence>
<dbReference type="OrthoDB" id="7753208at2759"/>
<dbReference type="InterPro" id="IPR019786">
    <property type="entry name" value="Zinc_finger_PHD-type_CS"/>
</dbReference>
<gene>
    <name evidence="11" type="primary">LOC111120837</name>
    <name evidence="9" type="synonym">LOC111114465</name>
    <name evidence="10" type="synonym">LOC111119025</name>
    <name evidence="12" type="synonym">LOC111132940</name>
    <name evidence="13" type="synonym">LOC111136711</name>
</gene>
<dbReference type="InterPro" id="IPR019787">
    <property type="entry name" value="Znf_PHD-finger"/>
</dbReference>
<organism evidence="8 11">
    <name type="scientific">Crassostrea virginica</name>
    <name type="common">Eastern oyster</name>
    <dbReference type="NCBI Taxonomy" id="6565"/>
    <lineage>
        <taxon>Eukaryota</taxon>
        <taxon>Metazoa</taxon>
        <taxon>Spiralia</taxon>
        <taxon>Lophotrochozoa</taxon>
        <taxon>Mollusca</taxon>
        <taxon>Bivalvia</taxon>
        <taxon>Autobranchia</taxon>
        <taxon>Pteriomorphia</taxon>
        <taxon>Ostreida</taxon>
        <taxon>Ostreoidea</taxon>
        <taxon>Ostreidae</taxon>
        <taxon>Crassostrea</taxon>
    </lineage>
</organism>
<dbReference type="SMART" id="SM00249">
    <property type="entry name" value="PHD"/>
    <property type="match status" value="1"/>
</dbReference>
<evidence type="ECO:0000256" key="2">
    <source>
        <dbReference type="ARBA" id="ARBA00022771"/>
    </source>
</evidence>
<dbReference type="InterPro" id="IPR011011">
    <property type="entry name" value="Znf_FYVE_PHD"/>
</dbReference>
<evidence type="ECO:0000256" key="4">
    <source>
        <dbReference type="PROSITE-ProRule" id="PRU00325"/>
    </source>
</evidence>
<dbReference type="InterPro" id="IPR011604">
    <property type="entry name" value="PDDEXK-like_dom_sf"/>
</dbReference>
<dbReference type="Proteomes" id="UP000694844">
    <property type="component" value="Chromosome 9"/>
</dbReference>
<evidence type="ECO:0000256" key="3">
    <source>
        <dbReference type="ARBA" id="ARBA00022833"/>
    </source>
</evidence>
<dbReference type="InterPro" id="IPR019080">
    <property type="entry name" value="YqaJ_viral_recombinase"/>
</dbReference>
<evidence type="ECO:0000256" key="1">
    <source>
        <dbReference type="ARBA" id="ARBA00022723"/>
    </source>
</evidence>
<dbReference type="Pfam" id="PF09588">
    <property type="entry name" value="YqaJ"/>
    <property type="match status" value="1"/>
</dbReference>
<evidence type="ECO:0000313" key="11">
    <source>
        <dbReference type="RefSeq" id="XP_022317538.1"/>
    </source>
</evidence>
<evidence type="ECO:0000313" key="9">
    <source>
        <dbReference type="RefSeq" id="XP_022308479.1"/>
    </source>
</evidence>
<keyword evidence="1" id="KW-0479">Metal-binding</keyword>
<dbReference type="PROSITE" id="PS01359">
    <property type="entry name" value="ZF_PHD_1"/>
    <property type="match status" value="1"/>
</dbReference>
<dbReference type="Gene3D" id="3.90.320.10">
    <property type="match status" value="1"/>
</dbReference>
<dbReference type="InterPro" id="IPR007527">
    <property type="entry name" value="Znf_SWIM"/>
</dbReference>
<evidence type="ECO:0000313" key="13">
    <source>
        <dbReference type="RefSeq" id="XP_022343493.1"/>
    </source>
</evidence>
<dbReference type="InterPro" id="IPR001965">
    <property type="entry name" value="Znf_PHD"/>
</dbReference>
<dbReference type="PANTHER" id="PTHR47526:SF4">
    <property type="entry name" value="SWIM-TYPE DOMAIN-CONTAINING PROTEIN"/>
    <property type="match status" value="1"/>
</dbReference>
<feature type="domain" description="PHD-type" evidence="6">
    <location>
        <begin position="561"/>
        <end position="613"/>
    </location>
</feature>
<dbReference type="CDD" id="cd22343">
    <property type="entry name" value="PDDEXK_lambda_exonuclease-like"/>
    <property type="match status" value="1"/>
</dbReference>
<keyword evidence="8" id="KW-1185">Reference proteome</keyword>
<dbReference type="AlphaFoldDB" id="A0A8B8CNW4"/>
<name>A0A8B8CNW4_CRAVI</name>
<keyword evidence="3" id="KW-0862">Zinc</keyword>
<dbReference type="KEGG" id="cvn:111132940"/>
<dbReference type="Proteomes" id="UP000694844">
    <property type="component" value="Chromosome 5"/>
</dbReference>
<dbReference type="GO" id="GO:0006281">
    <property type="term" value="P:DNA repair"/>
    <property type="evidence" value="ECO:0007669"/>
    <property type="project" value="UniProtKB-ARBA"/>
</dbReference>
<dbReference type="InterPro" id="IPR011335">
    <property type="entry name" value="Restrct_endonuc-II-like"/>
</dbReference>
<dbReference type="KEGG" id="cvn:111120837"/>
<feature type="region of interest" description="Disordered" evidence="5">
    <location>
        <begin position="216"/>
        <end position="240"/>
    </location>
</feature>
<dbReference type="PROSITE" id="PS50966">
    <property type="entry name" value="ZF_SWIM"/>
    <property type="match status" value="1"/>
</dbReference>
<evidence type="ECO:0000313" key="12">
    <source>
        <dbReference type="RefSeq" id="XP_022336607.1"/>
    </source>
</evidence>
<dbReference type="RefSeq" id="XP_022308479.1">
    <property type="nucleotide sequence ID" value="XM_022452771.1"/>
</dbReference>
<evidence type="ECO:0000259" key="6">
    <source>
        <dbReference type="PROSITE" id="PS50016"/>
    </source>
</evidence>
<evidence type="ECO:0000256" key="5">
    <source>
        <dbReference type="SAM" id="MobiDB-lite"/>
    </source>
</evidence>
<dbReference type="KEGG" id="cvn:111119025"/>
<evidence type="ECO:0000259" key="7">
    <source>
        <dbReference type="PROSITE" id="PS50966"/>
    </source>
</evidence>
<dbReference type="Gene3D" id="3.30.40.10">
    <property type="entry name" value="Zinc/RING finger domain, C3HC4 (zinc finger)"/>
    <property type="match status" value="1"/>
</dbReference>
<dbReference type="PROSITE" id="PS50016">
    <property type="entry name" value="ZF_PHD_2"/>
    <property type="match status" value="1"/>
</dbReference>
<dbReference type="Proteomes" id="UP000694844">
    <property type="component" value="Chromosome 2"/>
</dbReference>